<evidence type="ECO:0000259" key="2">
    <source>
        <dbReference type="Pfam" id="PF25097"/>
    </source>
</evidence>
<proteinExistence type="predicted"/>
<feature type="domain" description="CCR4-NOT transcription complex subunit 1-like NOT1 connector" evidence="2">
    <location>
        <begin position="93"/>
        <end position="235"/>
    </location>
</feature>
<dbReference type="CDD" id="cd20710">
    <property type="entry name" value="NOT1_connector"/>
    <property type="match status" value="1"/>
</dbReference>
<dbReference type="GO" id="GO:0000288">
    <property type="term" value="P:nuclear-transcribed mRNA catabolic process, deadenylation-dependent decay"/>
    <property type="evidence" value="ECO:0007669"/>
    <property type="project" value="TreeGrafter"/>
</dbReference>
<dbReference type="Pfam" id="PF04054">
    <property type="entry name" value="Not1"/>
    <property type="match status" value="1"/>
</dbReference>
<dbReference type="GO" id="GO:0000932">
    <property type="term" value="C:P-body"/>
    <property type="evidence" value="ECO:0007669"/>
    <property type="project" value="TreeGrafter"/>
</dbReference>
<gene>
    <name evidence="3" type="ORF">INT45_013649</name>
</gene>
<dbReference type="OrthoDB" id="1933107at2759"/>
<dbReference type="Pfam" id="PF25097">
    <property type="entry name" value="ARM_Cnot1"/>
    <property type="match status" value="1"/>
</dbReference>
<dbReference type="Gene3D" id="1.25.40.790">
    <property type="match status" value="1"/>
</dbReference>
<reference evidence="3 4" key="1">
    <citation type="submission" date="2020-12" db="EMBL/GenBank/DDBJ databases">
        <title>Metabolic potential, ecology and presence of endohyphal bacteria is reflected in genomic diversity of Mucoromycotina.</title>
        <authorList>
            <person name="Muszewska A."/>
            <person name="Okrasinska A."/>
            <person name="Steczkiewicz K."/>
            <person name="Drgas O."/>
            <person name="Orlowska M."/>
            <person name="Perlinska-Lenart U."/>
            <person name="Aleksandrzak-Piekarczyk T."/>
            <person name="Szatraj K."/>
            <person name="Zielenkiewicz U."/>
            <person name="Pilsyk S."/>
            <person name="Malc E."/>
            <person name="Mieczkowski P."/>
            <person name="Kruszewska J.S."/>
            <person name="Biernat P."/>
            <person name="Pawlowska J."/>
        </authorList>
    </citation>
    <scope>NUCLEOTIDE SEQUENCE [LARGE SCALE GENOMIC DNA]</scope>
    <source>
        <strain evidence="3 4">CBS 142.35</strain>
    </source>
</reference>
<comment type="caution">
    <text evidence="3">The sequence shown here is derived from an EMBL/GenBank/DDBJ whole genome shotgun (WGS) entry which is preliminary data.</text>
</comment>
<evidence type="ECO:0000313" key="3">
    <source>
        <dbReference type="EMBL" id="KAG2218595.1"/>
    </source>
</evidence>
<dbReference type="InterPro" id="IPR055454">
    <property type="entry name" value="CNOT1-like_NOT1_connector"/>
</dbReference>
<evidence type="ECO:0000313" key="4">
    <source>
        <dbReference type="Proteomes" id="UP000646827"/>
    </source>
</evidence>
<dbReference type="PANTHER" id="PTHR13162:SF8">
    <property type="entry name" value="CCR4-NOT TRANSCRIPTION COMPLEX SUBUNIT 1"/>
    <property type="match status" value="1"/>
</dbReference>
<dbReference type="InterPro" id="IPR007196">
    <property type="entry name" value="CCR4-Not_Not1_C"/>
</dbReference>
<evidence type="ECO:0008006" key="5">
    <source>
        <dbReference type="Google" id="ProtNLM"/>
    </source>
</evidence>
<dbReference type="PANTHER" id="PTHR13162">
    <property type="entry name" value="CCR4-NOT TRANSCRIPTION COMPLEX"/>
    <property type="match status" value="1"/>
</dbReference>
<dbReference type="AlphaFoldDB" id="A0A8H7RXT5"/>
<dbReference type="GO" id="GO:0017148">
    <property type="term" value="P:negative regulation of translation"/>
    <property type="evidence" value="ECO:0007669"/>
    <property type="project" value="InterPro"/>
</dbReference>
<dbReference type="GO" id="GO:0060090">
    <property type="term" value="F:molecular adaptor activity"/>
    <property type="evidence" value="ECO:0007669"/>
    <property type="project" value="TreeGrafter"/>
</dbReference>
<dbReference type="EMBL" id="JAEPRB010000221">
    <property type="protein sequence ID" value="KAG2218595.1"/>
    <property type="molecule type" value="Genomic_DNA"/>
</dbReference>
<name>A0A8H7RXT5_9FUNG</name>
<organism evidence="3 4">
    <name type="scientific">Circinella minor</name>
    <dbReference type="NCBI Taxonomy" id="1195481"/>
    <lineage>
        <taxon>Eukaryota</taxon>
        <taxon>Fungi</taxon>
        <taxon>Fungi incertae sedis</taxon>
        <taxon>Mucoromycota</taxon>
        <taxon>Mucoromycotina</taxon>
        <taxon>Mucoromycetes</taxon>
        <taxon>Mucorales</taxon>
        <taxon>Lichtheimiaceae</taxon>
        <taxon>Circinella</taxon>
    </lineage>
</organism>
<dbReference type="Proteomes" id="UP000646827">
    <property type="component" value="Unassembled WGS sequence"/>
</dbReference>
<keyword evidence="4" id="KW-1185">Reference proteome</keyword>
<dbReference type="GO" id="GO:0030015">
    <property type="term" value="C:CCR4-NOT core complex"/>
    <property type="evidence" value="ECO:0007669"/>
    <property type="project" value="InterPro"/>
</dbReference>
<dbReference type="Gene3D" id="1.25.40.800">
    <property type="match status" value="1"/>
</dbReference>
<evidence type="ECO:0000259" key="1">
    <source>
        <dbReference type="Pfam" id="PF04054"/>
    </source>
</evidence>
<protein>
    <recommendedName>
        <fullName evidence="5">CCR4-Not complex component Not1 C-terminal domain-containing protein</fullName>
    </recommendedName>
</protein>
<dbReference type="InterPro" id="IPR040398">
    <property type="entry name" value="Not1"/>
</dbReference>
<feature type="domain" description="CCR4-Not complex component Not1 C-terminal" evidence="1">
    <location>
        <begin position="437"/>
        <end position="800"/>
    </location>
</feature>
<sequence length="808" mass="93839">MRLYDMFDQNNTFASQQQQQQQQQPTIRFTENNASSYLVNNGTSSTVGSGSPLGLNTDLNLEQILLELDRLIRTSGITTCALLPPNHDICLRMRQIPLIISQSITPMQTLLTFVEKVVYMLYKSNSTFALEAYTGFLQSLFELSREVEKETMTWIVYSNDERKYNAPVIAMLMRHEMIPLEDYDVLLAKAIKNPPHKVDYAVDLLSLCLLPSNPITLLEDHALTIAALREIYDKSDTSLLSRVKILLKELGERAKRPYISIDKREDLDCLQLRMLLAEWTRLSQHSMTSQKIYRQFARKVLRITKDKNGQSFFFRLCTETCLEHFLSFKSLSAAFQNRTMQLIDAYAKLVAYMIHVSDNNKEEEEELASEKIDIAARSFSVVILVLAQHHETRGMHFNQKAFLRILSSLYAELMNNQHHHYNNNNNNNNNNKKKKHSFSTLVYNGILRAYSDTLYTLQPTTFPGFAFSWLQLISHRTFMPQLLAAPTLLIGSDRRQQQQQEQKKQGWMICEKLLLELLKFLGPLLDRQQLEKATRQFYRGTLRFLVVLLHDFPEFLSEHYMVFVQVIPHSCIQLRNLVLSAFPRMMHLPDPFTPELLPMDHPKEGEENNVLSEFKQDPFLVTSYTKVLSAEFRGAIDDFVQIQHESFHIMSFQYMMDDGIYRPDVLGAFVLYIGSKTIIATYGKKNQEMEEQPAIIAYKRLLTEMSSEGRYILLNSVADHLRYPNSHTCFFSKTLLHLFATQSEELKEQITRVLLERLIVNRPHPWGLLATFIGLIKSPGFWDHEFIRCAPDIERLFDNVSRYIKRTT</sequence>
<accession>A0A8H7RXT5</accession>